<accession>A0A381ZLT4</accession>
<dbReference type="InterPro" id="IPR010620">
    <property type="entry name" value="SBBP_repeat"/>
</dbReference>
<evidence type="ECO:0000313" key="1">
    <source>
        <dbReference type="EMBL" id="SVA90288.1"/>
    </source>
</evidence>
<gene>
    <name evidence="1" type="ORF">METZ01_LOCUS143142</name>
</gene>
<feature type="non-terminal residue" evidence="1">
    <location>
        <position position="1"/>
    </location>
</feature>
<reference evidence="1" key="1">
    <citation type="submission" date="2018-05" db="EMBL/GenBank/DDBJ databases">
        <authorList>
            <person name="Lanie J.A."/>
            <person name="Ng W.-L."/>
            <person name="Kazmierczak K.M."/>
            <person name="Andrzejewski T.M."/>
            <person name="Davidsen T.M."/>
            <person name="Wayne K.J."/>
            <person name="Tettelin H."/>
            <person name="Glass J.I."/>
            <person name="Rusch D."/>
            <person name="Podicherti R."/>
            <person name="Tsui H.-C.T."/>
            <person name="Winkler M.E."/>
        </authorList>
    </citation>
    <scope>NUCLEOTIDE SEQUENCE</scope>
</reference>
<feature type="non-terminal residue" evidence="1">
    <location>
        <position position="62"/>
    </location>
</feature>
<protein>
    <submittedName>
        <fullName evidence="1">Uncharacterized protein</fullName>
    </submittedName>
</protein>
<dbReference type="Pfam" id="PF06739">
    <property type="entry name" value="SBBP"/>
    <property type="match status" value="1"/>
</dbReference>
<proteinExistence type="predicted"/>
<name>A0A381ZLT4_9ZZZZ</name>
<sequence>VTVLALIASTCGSGADKQQEPAPLFDSLPTADYGWAHSIGGDGDDEGTEIAIDSNGDVYITG</sequence>
<organism evidence="1">
    <name type="scientific">marine metagenome</name>
    <dbReference type="NCBI Taxonomy" id="408172"/>
    <lineage>
        <taxon>unclassified sequences</taxon>
        <taxon>metagenomes</taxon>
        <taxon>ecological metagenomes</taxon>
    </lineage>
</organism>
<dbReference type="AlphaFoldDB" id="A0A381ZLT4"/>
<dbReference type="EMBL" id="UINC01021851">
    <property type="protein sequence ID" value="SVA90288.1"/>
    <property type="molecule type" value="Genomic_DNA"/>
</dbReference>